<sequence>MLQCRANRASKPRTRQSKNLSNGARSRQIVMRCRGGINLLVTTRTPALLS</sequence>
<accession>A0A0A9FSM5</accession>
<feature type="region of interest" description="Disordered" evidence="1">
    <location>
        <begin position="1"/>
        <end position="27"/>
    </location>
</feature>
<evidence type="ECO:0000313" key="2">
    <source>
        <dbReference type="EMBL" id="JAE15272.1"/>
    </source>
</evidence>
<reference evidence="2" key="2">
    <citation type="journal article" date="2015" name="Data Brief">
        <title>Shoot transcriptome of the giant reed, Arundo donax.</title>
        <authorList>
            <person name="Barrero R.A."/>
            <person name="Guerrero F.D."/>
            <person name="Moolhuijzen P."/>
            <person name="Goolsby J.A."/>
            <person name="Tidwell J."/>
            <person name="Bellgard S.E."/>
            <person name="Bellgard M.I."/>
        </authorList>
    </citation>
    <scope>NUCLEOTIDE SEQUENCE</scope>
    <source>
        <tissue evidence="2">Shoot tissue taken approximately 20 cm above the soil surface</tissue>
    </source>
</reference>
<dbReference type="AlphaFoldDB" id="A0A0A9FSM5"/>
<proteinExistence type="predicted"/>
<organism evidence="2">
    <name type="scientific">Arundo donax</name>
    <name type="common">Giant reed</name>
    <name type="synonym">Donax arundinaceus</name>
    <dbReference type="NCBI Taxonomy" id="35708"/>
    <lineage>
        <taxon>Eukaryota</taxon>
        <taxon>Viridiplantae</taxon>
        <taxon>Streptophyta</taxon>
        <taxon>Embryophyta</taxon>
        <taxon>Tracheophyta</taxon>
        <taxon>Spermatophyta</taxon>
        <taxon>Magnoliopsida</taxon>
        <taxon>Liliopsida</taxon>
        <taxon>Poales</taxon>
        <taxon>Poaceae</taxon>
        <taxon>PACMAD clade</taxon>
        <taxon>Arundinoideae</taxon>
        <taxon>Arundineae</taxon>
        <taxon>Arundo</taxon>
    </lineage>
</organism>
<evidence type="ECO:0000256" key="1">
    <source>
        <dbReference type="SAM" id="MobiDB-lite"/>
    </source>
</evidence>
<protein>
    <submittedName>
        <fullName evidence="2">Uncharacterized protein</fullName>
    </submittedName>
</protein>
<dbReference type="EMBL" id="GBRH01182624">
    <property type="protein sequence ID" value="JAE15272.1"/>
    <property type="molecule type" value="Transcribed_RNA"/>
</dbReference>
<name>A0A0A9FSM5_ARUDO</name>
<reference evidence="2" key="1">
    <citation type="submission" date="2014-09" db="EMBL/GenBank/DDBJ databases">
        <authorList>
            <person name="Magalhaes I.L.F."/>
            <person name="Oliveira U."/>
            <person name="Santos F.R."/>
            <person name="Vidigal T.H.D.A."/>
            <person name="Brescovit A.D."/>
            <person name="Santos A.J."/>
        </authorList>
    </citation>
    <scope>NUCLEOTIDE SEQUENCE</scope>
    <source>
        <tissue evidence="2">Shoot tissue taken approximately 20 cm above the soil surface</tissue>
    </source>
</reference>